<accession>E7ABJ1</accession>
<protein>
    <submittedName>
        <fullName evidence="1">Uncharacterized protein</fullName>
    </submittedName>
</protein>
<gene>
    <name evidence="1" type="ordered locus">Hfelis_07860</name>
</gene>
<dbReference type="RefSeq" id="WP_013469236.1">
    <property type="nucleotide sequence ID" value="NC_014810.2"/>
</dbReference>
<name>E7ABJ1_HELFC</name>
<dbReference type="GeneID" id="43500484"/>
<dbReference type="AlphaFoldDB" id="E7ABJ1"/>
<reference evidence="1 2" key="1">
    <citation type="journal article" date="2011" name="Genome Biol. Evol.">
        <title>Comparative whole genome sequence analysis of the carcinogenic bacterial model pathogen Helicobacter felis.</title>
        <authorList>
            <person name="Arnold I.C."/>
            <person name="Zigova Z."/>
            <person name="Holden M."/>
            <person name="Lawley T.D."/>
            <person name="Rad R."/>
            <person name="Dougan G."/>
            <person name="Falkow S."/>
            <person name="Bentley S.D."/>
            <person name="Muller A."/>
        </authorList>
    </citation>
    <scope>NUCLEOTIDE SEQUENCE [LARGE SCALE GENOMIC DNA]</scope>
    <source>
        <strain evidence="2">ATCC 49179 / CCUG 28539 / NCTC 12436 / CS1</strain>
    </source>
</reference>
<dbReference type="KEGG" id="hfe:HFELIS_07860"/>
<dbReference type="Proteomes" id="UP000007934">
    <property type="component" value="Chromosome"/>
</dbReference>
<evidence type="ECO:0000313" key="2">
    <source>
        <dbReference type="Proteomes" id="UP000007934"/>
    </source>
</evidence>
<dbReference type="STRING" id="936155.HFELIS_07860"/>
<dbReference type="HOGENOM" id="CLU_3062199_0_0_7"/>
<organism evidence="1 2">
    <name type="scientific">Helicobacter felis (strain ATCC 49179 / CCUG 28539 / NCTC 12436 / CS1)</name>
    <dbReference type="NCBI Taxonomy" id="936155"/>
    <lineage>
        <taxon>Bacteria</taxon>
        <taxon>Pseudomonadati</taxon>
        <taxon>Campylobacterota</taxon>
        <taxon>Epsilonproteobacteria</taxon>
        <taxon>Campylobacterales</taxon>
        <taxon>Helicobacteraceae</taxon>
        <taxon>Helicobacter</taxon>
    </lineage>
</organism>
<keyword evidence="2" id="KW-1185">Reference proteome</keyword>
<sequence length="53" mass="6057">MALPWMIGEDYVEISVDLDDNGTRAEARIQKMYEQGGYVQAKVSFDDKTTNKQ</sequence>
<evidence type="ECO:0000313" key="1">
    <source>
        <dbReference type="EMBL" id="CBY82870.1"/>
    </source>
</evidence>
<dbReference type="EMBL" id="FQ670179">
    <property type="protein sequence ID" value="CBY82870.1"/>
    <property type="molecule type" value="Genomic_DNA"/>
</dbReference>
<proteinExistence type="predicted"/>